<dbReference type="Proteomes" id="UP001210770">
    <property type="component" value="Chromosome"/>
</dbReference>
<keyword evidence="2" id="KW-1133">Transmembrane helix</keyword>
<dbReference type="InterPro" id="IPR005031">
    <property type="entry name" value="COQ10_START"/>
</dbReference>
<dbReference type="InterPro" id="IPR023393">
    <property type="entry name" value="START-like_dom_sf"/>
</dbReference>
<sequence length="231" mass="25531">MTSYPYDQRSAAEGARDALTERQSSLFWGLGVGALAGASAYALYAARRDRDGLSHRPADSAPGRSAKQARFGDYAVVGRTVTIDRPRDELYRHWRDFTSLSEFMENVKAVEPIDAAKGQFRWMIAGPAGTDLRVETEVVSDKPGEEIAWRALDSSQIDTEGKVSFRDAPGDRGTEVEAIIAYNPPAGELGRWIAKLFQAEPALQGRRDLKRFKMLMETGEIATSANRKSDK</sequence>
<dbReference type="EMBL" id="CP116423">
    <property type="protein sequence ID" value="WCE71014.1"/>
    <property type="molecule type" value="Genomic_DNA"/>
</dbReference>
<evidence type="ECO:0000259" key="3">
    <source>
        <dbReference type="Pfam" id="PF03364"/>
    </source>
</evidence>
<keyword evidence="2" id="KW-0472">Membrane</keyword>
<accession>A0AAX3LR12</accession>
<dbReference type="Pfam" id="PF03364">
    <property type="entry name" value="Polyketide_cyc"/>
    <property type="match status" value="1"/>
</dbReference>
<comment type="similarity">
    <text evidence="1">Belongs to the ribosome association toxin RatA family.</text>
</comment>
<dbReference type="PANTHER" id="PTHR33824:SF7">
    <property type="entry name" value="POLYKETIDE CYCLASE_DEHYDRASE AND LIPID TRANSPORT SUPERFAMILY PROTEIN"/>
    <property type="match status" value="1"/>
</dbReference>
<evidence type="ECO:0000313" key="5">
    <source>
        <dbReference type="Proteomes" id="UP001210770"/>
    </source>
</evidence>
<dbReference type="InterPro" id="IPR047137">
    <property type="entry name" value="ORF3"/>
</dbReference>
<proteinExistence type="inferred from homology"/>
<feature type="transmembrane region" description="Helical" evidence="2">
    <location>
        <begin position="26"/>
        <end position="46"/>
    </location>
</feature>
<evidence type="ECO:0000313" key="4">
    <source>
        <dbReference type="EMBL" id="WCE71014.1"/>
    </source>
</evidence>
<protein>
    <submittedName>
        <fullName evidence="4">SRPBCC family protein</fullName>
    </submittedName>
</protein>
<reference evidence="4" key="1">
    <citation type="submission" date="2023-01" db="EMBL/GenBank/DDBJ databases">
        <title>Comparative genomic analysis of cold water coral derived Sulfitobacter faviae: insights into their metabolism and habitat adaptation.</title>
        <authorList>
            <person name="Guo Y."/>
            <person name="Lin S."/>
            <person name="Huang Z."/>
            <person name="Tang K."/>
            <person name="Wang X."/>
        </authorList>
    </citation>
    <scope>NUCLEOTIDE SEQUENCE</scope>
    <source>
        <strain evidence="4">SCSIO W_1865</strain>
    </source>
</reference>
<feature type="domain" description="Coenzyme Q-binding protein COQ10 START" evidence="3">
    <location>
        <begin position="83"/>
        <end position="206"/>
    </location>
</feature>
<gene>
    <name evidence="4" type="ORF">PL336_04010</name>
</gene>
<dbReference type="CDD" id="cd07817">
    <property type="entry name" value="SRPBCC_8"/>
    <property type="match status" value="1"/>
</dbReference>
<dbReference type="Gene3D" id="3.30.530.20">
    <property type="match status" value="1"/>
</dbReference>
<evidence type="ECO:0000256" key="2">
    <source>
        <dbReference type="SAM" id="Phobius"/>
    </source>
</evidence>
<name>A0AAX3LR12_9RHOB</name>
<dbReference type="AlphaFoldDB" id="A0AAX3LR12"/>
<dbReference type="RefSeq" id="WP_271689204.1">
    <property type="nucleotide sequence ID" value="NZ_CP116423.1"/>
</dbReference>
<dbReference type="SUPFAM" id="SSF55961">
    <property type="entry name" value="Bet v1-like"/>
    <property type="match status" value="1"/>
</dbReference>
<keyword evidence="2" id="KW-0812">Transmembrane</keyword>
<evidence type="ECO:0000256" key="1">
    <source>
        <dbReference type="ARBA" id="ARBA00008918"/>
    </source>
</evidence>
<dbReference type="PANTHER" id="PTHR33824">
    <property type="entry name" value="POLYKETIDE CYCLASE/DEHYDRASE AND LIPID TRANSPORT SUPERFAMILY PROTEIN"/>
    <property type="match status" value="1"/>
</dbReference>
<organism evidence="4 5">
    <name type="scientific">Sulfitobacter faviae</name>
    <dbReference type="NCBI Taxonomy" id="1775881"/>
    <lineage>
        <taxon>Bacteria</taxon>
        <taxon>Pseudomonadati</taxon>
        <taxon>Pseudomonadota</taxon>
        <taxon>Alphaproteobacteria</taxon>
        <taxon>Rhodobacterales</taxon>
        <taxon>Roseobacteraceae</taxon>
        <taxon>Sulfitobacter</taxon>
    </lineage>
</organism>